<proteinExistence type="predicted"/>
<feature type="domain" description="YobI-like P-loop NTPase" evidence="2">
    <location>
        <begin position="43"/>
        <end position="437"/>
    </location>
</feature>
<evidence type="ECO:0000256" key="1">
    <source>
        <dbReference type="SAM" id="Phobius"/>
    </source>
</evidence>
<dbReference type="Proteomes" id="UP001330812">
    <property type="component" value="Chromosome"/>
</dbReference>
<dbReference type="InterPro" id="IPR027417">
    <property type="entry name" value="P-loop_NTPase"/>
</dbReference>
<reference evidence="3 4" key="1">
    <citation type="journal article" date="2015" name="Int. J. Syst. Evol. Microbiol.">
        <title>Amycolatopsis rhabdoformis sp. nov., an actinomycete isolated from a tropical forest soil.</title>
        <authorList>
            <person name="Souza W.R."/>
            <person name="Silva R.E."/>
            <person name="Goodfellow M."/>
            <person name="Busarakam K."/>
            <person name="Figueiro F.S."/>
            <person name="Ferreira D."/>
            <person name="Rodrigues-Filho E."/>
            <person name="Moraes L.A.B."/>
            <person name="Zucchi T.D."/>
        </authorList>
    </citation>
    <scope>NUCLEOTIDE SEQUENCE [LARGE SCALE GENOMIC DNA]</scope>
    <source>
        <strain evidence="3 4">NCIMB 14900</strain>
    </source>
</reference>
<evidence type="ECO:0000313" key="4">
    <source>
        <dbReference type="Proteomes" id="UP001330812"/>
    </source>
</evidence>
<evidence type="ECO:0000313" key="3">
    <source>
        <dbReference type="EMBL" id="WSE32270.1"/>
    </source>
</evidence>
<keyword evidence="4" id="KW-1185">Reference proteome</keyword>
<sequence>MIGKSAAWVAERVAQDASAEVDSRLEFSPLTPQFKANQHDDFVSHLNNALNDDEIRNIAVTGRYGAGKSSVLKEFARQNQHRVLFLSLSTLGPEEPEDQKEQKNADETRTNQIEKELVKQLLHREKPRRLRQSRYQRIERLPSWRALLESGAALSLVAVGMWLFDVFPGVFKLHGNAPIWLRLGAAALFAGFLIALLAAIRVAIHNRLIVSQISAAGAAITLANKSETYFDKYLDEIIYFFESRSRIDVVVFEDLDRFNQAGIFEALRELNTILNTSKQITGRRPRWRGRRSVRFVYALRDSIFEQLGHDTKTLDDDAAQAEAVRANRTKFFDLVIPLVPFITHRTARELLGQVLVDDRLTPVPKVSDELVDLVARHIPDMRLLTNIRNEYSIFAKRLITDGHGMETLAADRLFALVVYKNLHLEDFELMLLGRSKLDAVYRLSRDLVSESVATRRTRIRTIDDGITLQTSVEKQAASWGQRLIWFFNKIAEASPNISVGAYQIGDFEHNSAKVVDADFWREIFEHNTGVSAKINVYGQWSVVSLSMDELKDVLNGGFEIGEWPGVAEDEQLRNRADLLADLDKLRIADFIDLSKRSDFTLTISGVAAPFSKLVEDEIDSELARSMITGGYIDRYYNMYAAQYYGERVPPRAMSYIVQNVDKNQPDINYTFESNAEIAALLKETRSSFLGDVSAYNVGILDYLLETGDDGAHVVLDNVIRNVGEKERELLDAYFSEGTHANKAIVYLASCWRDIFVELVDTAELSHNKRIKFVDIALANSTDEVKYLLGDTVRQFFHSNQREFCTIAAVTHDVESKPAISDETPVDTERAIANAVRMLSRAYFECDDLSAVNESAMRLLVEYDCYEFNSANVRFALGQATSLSLDHIRSLNTEIYQDALERIEEYLKIIEFEHSFMSVNSTSGQHLTNWSIENPEEFTSITVNVAELDKRYAVRIFRIANPDCAVKEITDVPEYVWETLAECQRFPATLNNVDLYIKQRGEIDTGLASVLTAAESITLPASGDDRGDGEAAADADADAKVIEVEAAKIRVAEAVLNASDAIPDSKTRVKLAESLALKDRLPVVKVPSETGLLLGLLLEANICSDEAITFSHFNLEDWPTLSYGIDKSEHFSEFVTPDLLNPLTTEQIFESVSVRDNVKIEILRRFNEFVSIDDEATLAAAGRAALALDVNPGVSGITKIAQGTEDRSLVVPLIHHFIDDLAGDEVLGVLLSLGGPYGRLTTPGETLTFPRDTHHEVVLQVLKADGRIRSRAYTKSLLKDARIEVEVLRP</sequence>
<feature type="transmembrane region" description="Helical" evidence="1">
    <location>
        <begin position="179"/>
        <end position="204"/>
    </location>
</feature>
<keyword evidence="1" id="KW-0472">Membrane</keyword>
<keyword evidence="1" id="KW-1133">Transmembrane helix</keyword>
<accession>A0ABZ1ICW9</accession>
<keyword evidence="1" id="KW-0812">Transmembrane</keyword>
<dbReference type="InterPro" id="IPR048428">
    <property type="entry name" value="YobI-NTPase"/>
</dbReference>
<feature type="transmembrane region" description="Helical" evidence="1">
    <location>
        <begin position="146"/>
        <end position="167"/>
    </location>
</feature>
<dbReference type="Pfam" id="PF20693">
    <property type="entry name" value="YobI-ATPase"/>
    <property type="match status" value="1"/>
</dbReference>
<name>A0ABZ1ICW9_9PSEU</name>
<evidence type="ECO:0000259" key="2">
    <source>
        <dbReference type="Pfam" id="PF20693"/>
    </source>
</evidence>
<dbReference type="EMBL" id="CP142149">
    <property type="protein sequence ID" value="WSE32270.1"/>
    <property type="molecule type" value="Genomic_DNA"/>
</dbReference>
<organism evidence="3 4">
    <name type="scientific">Amycolatopsis rhabdoformis</name>
    <dbReference type="NCBI Taxonomy" id="1448059"/>
    <lineage>
        <taxon>Bacteria</taxon>
        <taxon>Bacillati</taxon>
        <taxon>Actinomycetota</taxon>
        <taxon>Actinomycetes</taxon>
        <taxon>Pseudonocardiales</taxon>
        <taxon>Pseudonocardiaceae</taxon>
        <taxon>Amycolatopsis</taxon>
    </lineage>
</organism>
<gene>
    <name evidence="3" type="ORF">VSH64_09130</name>
</gene>
<dbReference type="RefSeq" id="WP_326835078.1">
    <property type="nucleotide sequence ID" value="NZ_CP142149.1"/>
</dbReference>
<dbReference type="SUPFAM" id="SSF52540">
    <property type="entry name" value="P-loop containing nucleoside triphosphate hydrolases"/>
    <property type="match status" value="1"/>
</dbReference>
<protein>
    <recommendedName>
        <fullName evidence="2">YobI-like P-loop NTPase domain-containing protein</fullName>
    </recommendedName>
</protein>